<dbReference type="AlphaFoldDB" id="A0A5J5KYJ2"/>
<dbReference type="Pfam" id="PF00860">
    <property type="entry name" value="Xan_ur_permease"/>
    <property type="match status" value="1"/>
</dbReference>
<organism evidence="9 10">
    <name type="scientific">Kocuria coralli</name>
    <dbReference type="NCBI Taxonomy" id="1461025"/>
    <lineage>
        <taxon>Bacteria</taxon>
        <taxon>Bacillati</taxon>
        <taxon>Actinomycetota</taxon>
        <taxon>Actinomycetes</taxon>
        <taxon>Micrococcales</taxon>
        <taxon>Micrococcaceae</taxon>
        <taxon>Kocuria</taxon>
    </lineage>
</organism>
<dbReference type="PANTHER" id="PTHR42810">
    <property type="entry name" value="PURINE PERMEASE C1399.01C-RELATED"/>
    <property type="match status" value="1"/>
</dbReference>
<feature type="transmembrane region" description="Helical" evidence="8">
    <location>
        <begin position="352"/>
        <end position="372"/>
    </location>
</feature>
<feature type="transmembrane region" description="Helical" evidence="8">
    <location>
        <begin position="110"/>
        <end position="131"/>
    </location>
</feature>
<keyword evidence="5 8" id="KW-0812">Transmembrane</keyword>
<evidence type="ECO:0000313" key="10">
    <source>
        <dbReference type="Proteomes" id="UP000325957"/>
    </source>
</evidence>
<comment type="similarity">
    <text evidence="2">Belongs to the nucleobase:cation symporter-2 (NCS2) (TC 2.A.40) family.</text>
</comment>
<dbReference type="GO" id="GO:0005886">
    <property type="term" value="C:plasma membrane"/>
    <property type="evidence" value="ECO:0007669"/>
    <property type="project" value="UniProtKB-SubCell"/>
</dbReference>
<accession>A0A5J5KYJ2</accession>
<keyword evidence="3" id="KW-0813">Transport</keyword>
<dbReference type="GO" id="GO:0042907">
    <property type="term" value="F:xanthine transmembrane transporter activity"/>
    <property type="evidence" value="ECO:0007669"/>
    <property type="project" value="TreeGrafter"/>
</dbReference>
<dbReference type="PROSITE" id="PS01116">
    <property type="entry name" value="XANTH_URACIL_PERMASE"/>
    <property type="match status" value="1"/>
</dbReference>
<feature type="transmembrane region" description="Helical" evidence="8">
    <location>
        <begin position="384"/>
        <end position="403"/>
    </location>
</feature>
<feature type="transmembrane region" description="Helical" evidence="8">
    <location>
        <begin position="57"/>
        <end position="79"/>
    </location>
</feature>
<keyword evidence="6 8" id="KW-1133">Transmembrane helix</keyword>
<feature type="transmembrane region" description="Helical" evidence="8">
    <location>
        <begin position="409"/>
        <end position="432"/>
    </location>
</feature>
<dbReference type="PANTHER" id="PTHR42810:SF4">
    <property type="entry name" value="URIC ACID TRANSPORTER UACT"/>
    <property type="match status" value="1"/>
</dbReference>
<dbReference type="InterPro" id="IPR006042">
    <property type="entry name" value="Xan_ur_permease"/>
</dbReference>
<dbReference type="InterPro" id="IPR006043">
    <property type="entry name" value="NCS2"/>
</dbReference>
<dbReference type="Proteomes" id="UP000325957">
    <property type="component" value="Unassembled WGS sequence"/>
</dbReference>
<dbReference type="RefSeq" id="WP_158033410.1">
    <property type="nucleotide sequence ID" value="NZ_ML708614.1"/>
</dbReference>
<evidence type="ECO:0000256" key="6">
    <source>
        <dbReference type="ARBA" id="ARBA00022989"/>
    </source>
</evidence>
<feature type="transmembrane region" description="Helical" evidence="8">
    <location>
        <begin position="33"/>
        <end position="51"/>
    </location>
</feature>
<protein>
    <submittedName>
        <fullName evidence="9">Purine permease</fullName>
    </submittedName>
</protein>
<evidence type="ECO:0000256" key="4">
    <source>
        <dbReference type="ARBA" id="ARBA00022475"/>
    </source>
</evidence>
<reference evidence="9 10" key="1">
    <citation type="submission" date="2019-05" db="EMBL/GenBank/DDBJ databases">
        <title>Kocuria coralli sp. nov., a novel actinobacterium isolated from coral reef seawater.</title>
        <authorList>
            <person name="Li J."/>
        </authorList>
    </citation>
    <scope>NUCLEOTIDE SEQUENCE [LARGE SCALE GENOMIC DNA]</scope>
    <source>
        <strain evidence="9 10">SCSIO 13007</strain>
    </source>
</reference>
<evidence type="ECO:0000313" key="9">
    <source>
        <dbReference type="EMBL" id="KAA9394739.1"/>
    </source>
</evidence>
<comment type="caution">
    <text evidence="9">The sequence shown here is derived from an EMBL/GenBank/DDBJ whole genome shotgun (WGS) entry which is preliminary data.</text>
</comment>
<evidence type="ECO:0000256" key="3">
    <source>
        <dbReference type="ARBA" id="ARBA00022448"/>
    </source>
</evidence>
<keyword evidence="7 8" id="KW-0472">Membrane</keyword>
<dbReference type="NCBIfam" id="TIGR00801">
    <property type="entry name" value="ncs2"/>
    <property type="match status" value="1"/>
</dbReference>
<keyword evidence="4" id="KW-1003">Cell membrane</keyword>
<dbReference type="NCBIfam" id="TIGR03173">
    <property type="entry name" value="pbuX"/>
    <property type="match status" value="1"/>
</dbReference>
<feature type="transmembrane region" description="Helical" evidence="8">
    <location>
        <begin position="201"/>
        <end position="218"/>
    </location>
</feature>
<feature type="transmembrane region" description="Helical" evidence="8">
    <location>
        <begin position="323"/>
        <end position="346"/>
    </location>
</feature>
<dbReference type="EMBL" id="SZWF01000005">
    <property type="protein sequence ID" value="KAA9394739.1"/>
    <property type="molecule type" value="Genomic_DNA"/>
</dbReference>
<evidence type="ECO:0000256" key="2">
    <source>
        <dbReference type="ARBA" id="ARBA00008821"/>
    </source>
</evidence>
<evidence type="ECO:0000256" key="8">
    <source>
        <dbReference type="SAM" id="Phobius"/>
    </source>
</evidence>
<keyword evidence="10" id="KW-1185">Reference proteome</keyword>
<dbReference type="OrthoDB" id="9805749at2"/>
<feature type="transmembrane region" description="Helical" evidence="8">
    <location>
        <begin position="175"/>
        <end position="194"/>
    </location>
</feature>
<dbReference type="InterPro" id="IPR017588">
    <property type="entry name" value="UacT-like"/>
</dbReference>
<proteinExistence type="inferred from homology"/>
<evidence type="ECO:0000256" key="7">
    <source>
        <dbReference type="ARBA" id="ARBA00023136"/>
    </source>
</evidence>
<sequence length="463" mass="47625">MSTSIQNEAPPVSPEDERLPLGRTLLYGLQHILTMYGGVVSVPLIVGGAAGMSTAEVGLLVASALFVSGAATMLQAWGIPFFGSRLPLVQGISFAAVSTMTAVVSTGGGIQAVFGAIIVAGLFGLVIAPVFSRVVRFFPSVVTGTIITVIGISLLPVAVRWLMGNDAESPDFGSVEFILLGGFTLVVTLICSRVPAISRMAVLVGIVVGSLAAVPFGLADFSGVLEGNIFALPEPLAFGMPTFQAGAIISMIIVILVIMTETTADVLAVGEIVGTKVDSRRVADGLRADMLASTLAPVFNTFPATAFAQNVGVIAMTGIKSRFVVVAGGAMLVVLGLLPVLGRVIASVPFPVLGGVGIVLFGSVAASGIRTLTNIDWSKNSNQLIVATSIAMGVIPIAVPTFYDEFPEAVATVFDSGISAAAITAFILNMLFHHVMPASAHKVDDRALGSERTESAETGTEHA</sequence>
<evidence type="ECO:0000256" key="1">
    <source>
        <dbReference type="ARBA" id="ARBA00004651"/>
    </source>
</evidence>
<feature type="transmembrane region" description="Helical" evidence="8">
    <location>
        <begin position="138"/>
        <end position="163"/>
    </location>
</feature>
<dbReference type="NCBIfam" id="NF037981">
    <property type="entry name" value="NCS2_1"/>
    <property type="match status" value="1"/>
</dbReference>
<evidence type="ECO:0000256" key="5">
    <source>
        <dbReference type="ARBA" id="ARBA00022692"/>
    </source>
</evidence>
<feature type="transmembrane region" description="Helical" evidence="8">
    <location>
        <begin position="238"/>
        <end position="258"/>
    </location>
</feature>
<gene>
    <name evidence="9" type="ORF">FCK90_06125</name>
</gene>
<name>A0A5J5KYJ2_9MICC</name>
<comment type="subcellular location">
    <subcellularLocation>
        <location evidence="1">Cell membrane</location>
        <topology evidence="1">Multi-pass membrane protein</topology>
    </subcellularLocation>
</comment>